<dbReference type="GO" id="GO:0030145">
    <property type="term" value="F:manganese ion binding"/>
    <property type="evidence" value="ECO:0007669"/>
    <property type="project" value="InterPro"/>
</dbReference>
<dbReference type="SUPFAM" id="SSF51604">
    <property type="entry name" value="Enolase C-terminal domain-like"/>
    <property type="match status" value="1"/>
</dbReference>
<dbReference type="Pfam" id="PF02746">
    <property type="entry name" value="MR_MLE_N"/>
    <property type="match status" value="1"/>
</dbReference>
<dbReference type="PANTHER" id="PTHR48080">
    <property type="entry name" value="D-GALACTONATE DEHYDRATASE-RELATED"/>
    <property type="match status" value="1"/>
</dbReference>
<evidence type="ECO:0000256" key="2">
    <source>
        <dbReference type="ARBA" id="ARBA00008031"/>
    </source>
</evidence>
<dbReference type="InterPro" id="IPR029017">
    <property type="entry name" value="Enolase-like_N"/>
</dbReference>
<dbReference type="SFLD" id="SFLDS00001">
    <property type="entry name" value="Enolase"/>
    <property type="match status" value="1"/>
</dbReference>
<evidence type="ECO:0000313" key="9">
    <source>
        <dbReference type="EMBL" id="MBB4272319.1"/>
    </source>
</evidence>
<dbReference type="InterPro" id="IPR034593">
    <property type="entry name" value="DgoD-like"/>
</dbReference>
<dbReference type="PANTHER" id="PTHR48080:SF3">
    <property type="entry name" value="ENOLASE SUPERFAMILY MEMBER DDB_G0284701"/>
    <property type="match status" value="1"/>
</dbReference>
<sequence length="395" mass="42532">MPLASAEPSSIPDHSAVNARDMRVRSIVATILEAPTVRRHKLSNTEIAHQGFVLVRVRLENGVTGIGEASTLGGPRWAEESVESIQAVIENYLAPALADQDAMLFEANAVRMSKAATRNFAAKAAVESALFDAVGRTLGLPASTFLGGQVRDRIGVIWALASGDAGQELEEAREKLRLRQHRDFKIKLGFNTPDADVKRLQHLRGGLGDDVRLIVDVNQAWTEALCIRLFPALEELGVALIEQPVPASQRDAMARVASRTRIPLLIDEAAFTNTELASVASQACGSVYSLKLVKSGGLLELKRAAGIAQAFGIELYGGCLLESSIGAAAHMAVFSTLPKLEWGSEHFGPRILVDDLVAEPLVFEEFEIHVPTGPGLGMTLDEDKVRFMARKAGSQ</sequence>
<dbReference type="GO" id="GO:0018850">
    <property type="term" value="F:chloromuconate cycloisomerase activity"/>
    <property type="evidence" value="ECO:0007669"/>
    <property type="project" value="InterPro"/>
</dbReference>
<feature type="active site" description="Proton donor" evidence="7">
    <location>
        <position position="345"/>
    </location>
</feature>
<dbReference type="GO" id="GO:0000287">
    <property type="term" value="F:magnesium ion binding"/>
    <property type="evidence" value="ECO:0007669"/>
    <property type="project" value="UniProtKB-ARBA"/>
</dbReference>
<comment type="cofactor">
    <cofactor evidence="1">
        <name>Mn(2+)</name>
        <dbReference type="ChEBI" id="CHEBI:29035"/>
    </cofactor>
</comment>
<dbReference type="InterPro" id="IPR013342">
    <property type="entry name" value="Mandelate_racemase_C"/>
</dbReference>
<dbReference type="EC" id="5.5.1.1" evidence="9"/>
<evidence type="ECO:0000256" key="4">
    <source>
        <dbReference type="ARBA" id="ARBA00022797"/>
    </source>
</evidence>
<protein>
    <submittedName>
        <fullName evidence="9">Muconate cycloisomerase</fullName>
        <ecNumber evidence="9">5.5.1.1</ecNumber>
    </submittedName>
</protein>
<keyword evidence="4" id="KW-0058">Aromatic hydrocarbons catabolism</keyword>
<dbReference type="Proteomes" id="UP000533641">
    <property type="component" value="Unassembled WGS sequence"/>
</dbReference>
<dbReference type="SFLD" id="SFLDG00180">
    <property type="entry name" value="muconate_cycloisomerase"/>
    <property type="match status" value="1"/>
</dbReference>
<evidence type="ECO:0000256" key="3">
    <source>
        <dbReference type="ARBA" id="ARBA00022723"/>
    </source>
</evidence>
<dbReference type="InterPro" id="IPR013370">
    <property type="entry name" value="Chloromuconate_cycloisomerase"/>
</dbReference>
<feature type="active site" description="Proton acceptor" evidence="7">
    <location>
        <position position="187"/>
    </location>
</feature>
<dbReference type="Pfam" id="PF13378">
    <property type="entry name" value="MR_MLE_C"/>
    <property type="match status" value="1"/>
</dbReference>
<reference evidence="9 10" key="1">
    <citation type="submission" date="2020-08" db="EMBL/GenBank/DDBJ databases">
        <title>Genomic Encyclopedia of Type Strains, Phase IV (KMG-V): Genome sequencing to study the core and pangenomes of soil and plant-associated prokaryotes.</title>
        <authorList>
            <person name="Whitman W."/>
        </authorList>
    </citation>
    <scope>NUCLEOTIDE SEQUENCE [LARGE SCALE GENOMIC DNA]</scope>
    <source>
        <strain evidence="9 10">SEMIA 402</strain>
    </source>
</reference>
<dbReference type="GO" id="GO:0009063">
    <property type="term" value="P:amino acid catabolic process"/>
    <property type="evidence" value="ECO:0007669"/>
    <property type="project" value="InterPro"/>
</dbReference>
<evidence type="ECO:0000256" key="1">
    <source>
        <dbReference type="ARBA" id="ARBA00001936"/>
    </source>
</evidence>
<name>A0A7W6RH61_9HYPH</name>
<dbReference type="SUPFAM" id="SSF54826">
    <property type="entry name" value="Enolase N-terminal domain-like"/>
    <property type="match status" value="1"/>
</dbReference>
<dbReference type="InterPro" id="IPR029065">
    <property type="entry name" value="Enolase_C-like"/>
</dbReference>
<dbReference type="Gene3D" id="3.20.20.120">
    <property type="entry name" value="Enolase-like C-terminal domain"/>
    <property type="match status" value="1"/>
</dbReference>
<evidence type="ECO:0000259" key="8">
    <source>
        <dbReference type="SMART" id="SM00922"/>
    </source>
</evidence>
<dbReference type="InterPro" id="IPR018110">
    <property type="entry name" value="Mandel_Rmase/mucon_lact_enz_CS"/>
</dbReference>
<dbReference type="GO" id="GO:0018849">
    <property type="term" value="F:muconate cycloisomerase activity"/>
    <property type="evidence" value="ECO:0007669"/>
    <property type="project" value="UniProtKB-EC"/>
</dbReference>
<dbReference type="AlphaFoldDB" id="A0A7W6RH61"/>
<keyword evidence="6 9" id="KW-0413">Isomerase</keyword>
<keyword evidence="5" id="KW-0464">Manganese</keyword>
<proteinExistence type="inferred from homology"/>
<organism evidence="9 10">
    <name type="scientific">Rhizobium mongolense</name>
    <dbReference type="NCBI Taxonomy" id="57676"/>
    <lineage>
        <taxon>Bacteria</taxon>
        <taxon>Pseudomonadati</taxon>
        <taxon>Pseudomonadota</taxon>
        <taxon>Alphaproteobacteria</taxon>
        <taxon>Hyphomicrobiales</taxon>
        <taxon>Rhizobiaceae</taxon>
        <taxon>Rhizobium/Agrobacterium group</taxon>
        <taxon>Rhizobium</taxon>
    </lineage>
</organism>
<dbReference type="InterPro" id="IPR013341">
    <property type="entry name" value="Mandelate_racemase_N_dom"/>
</dbReference>
<dbReference type="EMBL" id="JACIGM010000001">
    <property type="protein sequence ID" value="MBB4272319.1"/>
    <property type="molecule type" value="Genomic_DNA"/>
</dbReference>
<evidence type="ECO:0000256" key="6">
    <source>
        <dbReference type="ARBA" id="ARBA00023235"/>
    </source>
</evidence>
<evidence type="ECO:0000256" key="5">
    <source>
        <dbReference type="ARBA" id="ARBA00023211"/>
    </source>
</evidence>
<dbReference type="Gene3D" id="3.30.390.10">
    <property type="entry name" value="Enolase-like, N-terminal domain"/>
    <property type="match status" value="1"/>
</dbReference>
<feature type="domain" description="Mandelate racemase/muconate lactonizing enzyme C-terminal" evidence="8">
    <location>
        <begin position="169"/>
        <end position="263"/>
    </location>
</feature>
<keyword evidence="3" id="KW-0479">Metal-binding</keyword>
<dbReference type="InterPro" id="IPR036849">
    <property type="entry name" value="Enolase-like_C_sf"/>
</dbReference>
<dbReference type="SFLD" id="SFLDG01258">
    <property type="entry name" value="(chloro)muconate_cycloisomeras"/>
    <property type="match status" value="1"/>
</dbReference>
<dbReference type="SMART" id="SM00922">
    <property type="entry name" value="MR_MLE"/>
    <property type="match status" value="1"/>
</dbReference>
<dbReference type="RefSeq" id="WP_183922134.1">
    <property type="nucleotide sequence ID" value="NZ_JACIGM010000001.1"/>
</dbReference>
<dbReference type="PROSITE" id="PS00909">
    <property type="entry name" value="MR_MLE_2"/>
    <property type="match status" value="1"/>
</dbReference>
<gene>
    <name evidence="9" type="ORF">GGE12_000061</name>
</gene>
<dbReference type="NCBIfam" id="TIGR02534">
    <property type="entry name" value="mucon_cyclo"/>
    <property type="match status" value="1"/>
</dbReference>
<comment type="caution">
    <text evidence="9">The sequence shown here is derived from an EMBL/GenBank/DDBJ whole genome shotgun (WGS) entry which is preliminary data.</text>
</comment>
<comment type="similarity">
    <text evidence="2">Belongs to the mandelate racemase/muconate lactonizing enzyme family.</text>
</comment>
<evidence type="ECO:0000256" key="7">
    <source>
        <dbReference type="PIRSR" id="PIRSR613370-1"/>
    </source>
</evidence>
<accession>A0A7W6RH61</accession>
<evidence type="ECO:0000313" key="10">
    <source>
        <dbReference type="Proteomes" id="UP000533641"/>
    </source>
</evidence>